<proteinExistence type="inferred from homology"/>
<keyword evidence="2" id="KW-0539">Nucleus</keyword>
<dbReference type="InterPro" id="IPR016024">
    <property type="entry name" value="ARM-type_fold"/>
</dbReference>
<dbReference type="Gene3D" id="1.25.10.10">
    <property type="entry name" value="Leucine-rich Repeat Variant"/>
    <property type="match status" value="1"/>
</dbReference>
<dbReference type="EMBL" id="JBJJXI010000078">
    <property type="protein sequence ID" value="KAL3395693.1"/>
    <property type="molecule type" value="Genomic_DNA"/>
</dbReference>
<name>A0ABD2WRG6_9HYME</name>
<evidence type="ECO:0000313" key="4">
    <source>
        <dbReference type="EMBL" id="KAL3395693.1"/>
    </source>
</evidence>
<dbReference type="InterPro" id="IPR011989">
    <property type="entry name" value="ARM-like"/>
</dbReference>
<dbReference type="AlphaFoldDB" id="A0ABD2WRG6"/>
<dbReference type="GO" id="GO:0005634">
    <property type="term" value="C:nucleus"/>
    <property type="evidence" value="ECO:0007669"/>
    <property type="project" value="UniProtKB-SubCell"/>
</dbReference>
<dbReference type="PANTHER" id="PTHR23424:SF23">
    <property type="entry name" value="PROTEIN SAAL1"/>
    <property type="match status" value="1"/>
</dbReference>
<dbReference type="InterPro" id="IPR052464">
    <property type="entry name" value="Synovial_Prolif_Regulator"/>
</dbReference>
<sequence>MDTRSSSNATNNMDCNIVDEVDEQIIRGDQIGDTMYSAHWVLDFILSLTKEDKKDEDMIEGNLSTIWDMTADEQVVTFLLENQFYDVALVFLKSSRNDRHIEQLIGIIANLTCQTNALESLSEKNELVNIILMHLSGSDTETLLQVFRLIKCFIHDIKINPNSFWLKKLTSCEILVDSLNFILCNSSNENLLMSALELICLMTEIKLPNSNQSLIEGIFDVEKLLHNFNIATQELIHCKNDVHDDNEIKVVNLWFSFYETIFHKKLYKFTHDQADENFKTMNDILTRMLKPYECSSNLELFENDCFDIIENCIKMASFFECNQMLPSKELLQTVALILLNIQSVMSQDDAVEIEKVKQLHITLSLFWVETHKLLSKKGNASIFDSNTKDCEKFIEKITSEFPQLTIEIKDIIKQ</sequence>
<dbReference type="SUPFAM" id="SSF48371">
    <property type="entry name" value="ARM repeat"/>
    <property type="match status" value="1"/>
</dbReference>
<protein>
    <recommendedName>
        <fullName evidence="6">Protein SAAL1</fullName>
    </recommendedName>
</protein>
<evidence type="ECO:0008006" key="6">
    <source>
        <dbReference type="Google" id="ProtNLM"/>
    </source>
</evidence>
<dbReference type="Proteomes" id="UP001627154">
    <property type="component" value="Unassembled WGS sequence"/>
</dbReference>
<accession>A0ABD2WRG6</accession>
<evidence type="ECO:0000256" key="3">
    <source>
        <dbReference type="ARBA" id="ARBA00038401"/>
    </source>
</evidence>
<dbReference type="PANTHER" id="PTHR23424">
    <property type="entry name" value="SERUM AMYLOID A"/>
    <property type="match status" value="1"/>
</dbReference>
<evidence type="ECO:0000313" key="5">
    <source>
        <dbReference type="Proteomes" id="UP001627154"/>
    </source>
</evidence>
<reference evidence="4 5" key="1">
    <citation type="journal article" date="2024" name="bioRxiv">
        <title>A reference genome for Trichogramma kaykai: A tiny desert-dwelling parasitoid wasp with competing sex-ratio distorters.</title>
        <authorList>
            <person name="Culotta J."/>
            <person name="Lindsey A.R."/>
        </authorList>
    </citation>
    <scope>NUCLEOTIDE SEQUENCE [LARGE SCALE GENOMIC DNA]</scope>
    <source>
        <strain evidence="4 5">KSX58</strain>
    </source>
</reference>
<gene>
    <name evidence="4" type="ORF">TKK_010229</name>
</gene>
<organism evidence="4 5">
    <name type="scientific">Trichogramma kaykai</name>
    <dbReference type="NCBI Taxonomy" id="54128"/>
    <lineage>
        <taxon>Eukaryota</taxon>
        <taxon>Metazoa</taxon>
        <taxon>Ecdysozoa</taxon>
        <taxon>Arthropoda</taxon>
        <taxon>Hexapoda</taxon>
        <taxon>Insecta</taxon>
        <taxon>Pterygota</taxon>
        <taxon>Neoptera</taxon>
        <taxon>Endopterygota</taxon>
        <taxon>Hymenoptera</taxon>
        <taxon>Apocrita</taxon>
        <taxon>Proctotrupomorpha</taxon>
        <taxon>Chalcidoidea</taxon>
        <taxon>Trichogrammatidae</taxon>
        <taxon>Trichogramma</taxon>
    </lineage>
</organism>
<keyword evidence="5" id="KW-1185">Reference proteome</keyword>
<comment type="subcellular location">
    <subcellularLocation>
        <location evidence="1">Nucleus</location>
    </subcellularLocation>
</comment>
<comment type="similarity">
    <text evidence="3">Belongs to the SAAL1 family.</text>
</comment>
<evidence type="ECO:0000256" key="1">
    <source>
        <dbReference type="ARBA" id="ARBA00004123"/>
    </source>
</evidence>
<evidence type="ECO:0000256" key="2">
    <source>
        <dbReference type="ARBA" id="ARBA00023242"/>
    </source>
</evidence>
<comment type="caution">
    <text evidence="4">The sequence shown here is derived from an EMBL/GenBank/DDBJ whole genome shotgun (WGS) entry which is preliminary data.</text>
</comment>